<protein>
    <recommendedName>
        <fullName evidence="2">DUF3298 domain-containing protein</fullName>
    </recommendedName>
</protein>
<dbReference type="KEGG" id="tai:Taci_0032"/>
<dbReference type="eggNOG" id="ENOG5033KD2">
    <property type="taxonomic scope" value="Bacteria"/>
</dbReference>
<gene>
    <name evidence="3" type="ordered locus">Taci_0032</name>
</gene>
<evidence type="ECO:0000313" key="3">
    <source>
        <dbReference type="EMBL" id="ACZ18272.1"/>
    </source>
</evidence>
<evidence type="ECO:0000313" key="4">
    <source>
        <dbReference type="Proteomes" id="UP000002030"/>
    </source>
</evidence>
<evidence type="ECO:0000259" key="2">
    <source>
        <dbReference type="Pfam" id="PF11738"/>
    </source>
</evidence>
<evidence type="ECO:0000256" key="1">
    <source>
        <dbReference type="SAM" id="SignalP"/>
    </source>
</evidence>
<feature type="domain" description="DUF3298" evidence="2">
    <location>
        <begin position="185"/>
        <end position="221"/>
    </location>
</feature>
<keyword evidence="4" id="KW-1185">Reference proteome</keyword>
<name>D1B7L9_THEAS</name>
<dbReference type="Gene3D" id="3.30.565.40">
    <property type="entry name" value="Fervidobacterium nodosum Rt17-B1 like"/>
    <property type="match status" value="1"/>
</dbReference>
<dbReference type="AlphaFoldDB" id="D1B7L9"/>
<dbReference type="InterPro" id="IPR037126">
    <property type="entry name" value="PdaC/RsiV-like_sf"/>
</dbReference>
<dbReference type="STRING" id="525903.Taci_0032"/>
<dbReference type="EnsemblBacteria" id="ACZ18272">
    <property type="protein sequence ID" value="ACZ18272"/>
    <property type="gene ID" value="Taci_0032"/>
</dbReference>
<dbReference type="Proteomes" id="UP000002030">
    <property type="component" value="Chromosome"/>
</dbReference>
<dbReference type="OrthoDB" id="95211at2"/>
<dbReference type="Gene3D" id="3.90.640.20">
    <property type="entry name" value="Heat-shock cognate protein, ATPase"/>
    <property type="match status" value="1"/>
</dbReference>
<accession>D1B7L9</accession>
<sequence>MGMRTLKAVSLASVLVLLLCASALGAPRVSVVTLRRTLGDLRISVQYPRVETGGDPKVLLRMNRAFKEEAVRVLRQMEALAREAGDRGDPKLYRCERRVRVTFRRGNLFSFTAEQFVSLPNMAHPDSGLVGRTYDASTGEAVTLDRLFLPQWKQLVQDRVGRMAMDRIGSGKLEINQDQDIPSAEEYKDSFYLSRDRLVIYWERYRFTPGYVGVVAFEIPLRELRHLAREAAVRFH</sequence>
<organism evidence="3 4">
    <name type="scientific">Thermanaerovibrio acidaminovorans (strain ATCC 49978 / DSM 6589 / Su883)</name>
    <name type="common">Selenomonas acidaminovorans</name>
    <dbReference type="NCBI Taxonomy" id="525903"/>
    <lineage>
        <taxon>Bacteria</taxon>
        <taxon>Thermotogati</taxon>
        <taxon>Synergistota</taxon>
        <taxon>Synergistia</taxon>
        <taxon>Synergistales</taxon>
        <taxon>Synergistaceae</taxon>
        <taxon>Thermanaerovibrio</taxon>
    </lineage>
</organism>
<keyword evidence="1" id="KW-0732">Signal</keyword>
<dbReference type="HOGENOM" id="CLU_1174977_0_0_0"/>
<feature type="chain" id="PRO_5003021332" description="DUF3298 domain-containing protein" evidence="1">
    <location>
        <begin position="26"/>
        <end position="236"/>
    </location>
</feature>
<dbReference type="EMBL" id="CP001818">
    <property type="protein sequence ID" value="ACZ18272.1"/>
    <property type="molecule type" value="Genomic_DNA"/>
</dbReference>
<reference evidence="3 4" key="1">
    <citation type="journal article" date="2009" name="Stand. Genomic Sci.">
        <title>Complete genome sequence of Thermanaerovibrio acidaminovorans type strain (Su883).</title>
        <authorList>
            <person name="Chovatia M."/>
            <person name="Sikorski J."/>
            <person name="Schroder M."/>
            <person name="Lapidus A."/>
            <person name="Nolan M."/>
            <person name="Tice H."/>
            <person name="Glavina Del Rio T."/>
            <person name="Copeland A."/>
            <person name="Cheng J.F."/>
            <person name="Lucas S."/>
            <person name="Chen F."/>
            <person name="Bruce D."/>
            <person name="Goodwin L."/>
            <person name="Pitluck S."/>
            <person name="Ivanova N."/>
            <person name="Mavromatis K."/>
            <person name="Ovchinnikova G."/>
            <person name="Pati A."/>
            <person name="Chen A."/>
            <person name="Palaniappan K."/>
            <person name="Land M."/>
            <person name="Hauser L."/>
            <person name="Chang Y.J."/>
            <person name="Jeffries C.D."/>
            <person name="Chain P."/>
            <person name="Saunders E."/>
            <person name="Detter J.C."/>
            <person name="Brettin T."/>
            <person name="Rohde M."/>
            <person name="Goker M."/>
            <person name="Spring S."/>
            <person name="Bristow J."/>
            <person name="Markowitz V."/>
            <person name="Hugenholtz P."/>
            <person name="Kyrpides N.C."/>
            <person name="Klenk H.P."/>
            <person name="Eisen J.A."/>
        </authorList>
    </citation>
    <scope>NUCLEOTIDE SEQUENCE [LARGE SCALE GENOMIC DNA]</scope>
    <source>
        <strain evidence="4">ATCC 49978 / DSM 6589 / Su883</strain>
    </source>
</reference>
<dbReference type="InterPro" id="IPR021729">
    <property type="entry name" value="DUF3298"/>
</dbReference>
<dbReference type="Pfam" id="PF11738">
    <property type="entry name" value="DUF3298"/>
    <property type="match status" value="1"/>
</dbReference>
<proteinExistence type="predicted"/>
<feature type="signal peptide" evidence="1">
    <location>
        <begin position="1"/>
        <end position="25"/>
    </location>
</feature>